<feature type="region of interest" description="Disordered" evidence="1">
    <location>
        <begin position="635"/>
        <end position="669"/>
    </location>
</feature>
<organism evidence="2 3">
    <name type="scientific">Podospora pseudocomata</name>
    <dbReference type="NCBI Taxonomy" id="2093779"/>
    <lineage>
        <taxon>Eukaryota</taxon>
        <taxon>Fungi</taxon>
        <taxon>Dikarya</taxon>
        <taxon>Ascomycota</taxon>
        <taxon>Pezizomycotina</taxon>
        <taxon>Sordariomycetes</taxon>
        <taxon>Sordariomycetidae</taxon>
        <taxon>Sordariales</taxon>
        <taxon>Podosporaceae</taxon>
        <taxon>Podospora</taxon>
    </lineage>
</organism>
<feature type="region of interest" description="Disordered" evidence="1">
    <location>
        <begin position="139"/>
        <end position="166"/>
    </location>
</feature>
<feature type="compositionally biased region" description="Low complexity" evidence="1">
    <location>
        <begin position="790"/>
        <end position="810"/>
    </location>
</feature>
<evidence type="ECO:0000313" key="2">
    <source>
        <dbReference type="EMBL" id="KAK4650766.1"/>
    </source>
</evidence>
<comment type="caution">
    <text evidence="2">The sequence shown here is derived from an EMBL/GenBank/DDBJ whole genome shotgun (WGS) entry which is preliminary data.</text>
</comment>
<feature type="compositionally biased region" description="Pro residues" evidence="1">
    <location>
        <begin position="743"/>
        <end position="776"/>
    </location>
</feature>
<evidence type="ECO:0000256" key="1">
    <source>
        <dbReference type="SAM" id="MobiDB-lite"/>
    </source>
</evidence>
<feature type="compositionally biased region" description="Polar residues" evidence="1">
    <location>
        <begin position="1107"/>
        <end position="1124"/>
    </location>
</feature>
<feature type="compositionally biased region" description="Pro residues" evidence="1">
    <location>
        <begin position="654"/>
        <end position="665"/>
    </location>
</feature>
<feature type="region of interest" description="Disordered" evidence="1">
    <location>
        <begin position="714"/>
        <end position="861"/>
    </location>
</feature>
<dbReference type="GeneID" id="87913797"/>
<name>A0ABR0G4W8_9PEZI</name>
<reference evidence="2 3" key="1">
    <citation type="journal article" date="2023" name="bioRxiv">
        <title>High-quality genome assemblies of four members of thePodospora anserinaspecies complex.</title>
        <authorList>
            <person name="Ament-Velasquez S.L."/>
            <person name="Vogan A.A."/>
            <person name="Wallerman O."/>
            <person name="Hartmann F."/>
            <person name="Gautier V."/>
            <person name="Silar P."/>
            <person name="Giraud T."/>
            <person name="Johannesson H."/>
        </authorList>
    </citation>
    <scope>NUCLEOTIDE SEQUENCE [LARGE SCALE GENOMIC DNA]</scope>
    <source>
        <strain evidence="2 3">CBS 415.72m</strain>
    </source>
</reference>
<feature type="compositionally biased region" description="Low complexity" evidence="1">
    <location>
        <begin position="636"/>
        <end position="653"/>
    </location>
</feature>
<feature type="compositionally biased region" description="Polar residues" evidence="1">
    <location>
        <begin position="1299"/>
        <end position="1321"/>
    </location>
</feature>
<accession>A0ABR0G4W8</accession>
<gene>
    <name evidence="2" type="ORF">QC762_710460</name>
</gene>
<feature type="region of interest" description="Disordered" evidence="1">
    <location>
        <begin position="1298"/>
        <end position="1327"/>
    </location>
</feature>
<feature type="region of interest" description="Disordered" evidence="1">
    <location>
        <begin position="1200"/>
        <end position="1256"/>
    </location>
</feature>
<evidence type="ECO:0008006" key="4">
    <source>
        <dbReference type="Google" id="ProtNLM"/>
    </source>
</evidence>
<dbReference type="Proteomes" id="UP001323405">
    <property type="component" value="Unassembled WGS sequence"/>
</dbReference>
<proteinExistence type="predicted"/>
<dbReference type="RefSeq" id="XP_062739741.1">
    <property type="nucleotide sequence ID" value="XM_062893890.1"/>
</dbReference>
<keyword evidence="3" id="KW-1185">Reference proteome</keyword>
<feature type="region of interest" description="Disordered" evidence="1">
    <location>
        <begin position="1042"/>
        <end position="1148"/>
    </location>
</feature>
<evidence type="ECO:0000313" key="3">
    <source>
        <dbReference type="Proteomes" id="UP001323405"/>
    </source>
</evidence>
<feature type="compositionally biased region" description="Low complexity" evidence="1">
    <location>
        <begin position="831"/>
        <end position="849"/>
    </location>
</feature>
<protein>
    <recommendedName>
        <fullName evidence="4">Mediator complex subunit 15 KIX domain-containing protein</fullName>
    </recommendedName>
</protein>
<feature type="compositionally biased region" description="Low complexity" evidence="1">
    <location>
        <begin position="1051"/>
        <end position="1068"/>
    </location>
</feature>
<sequence length="1407" mass="152728">MAANIPPQMVPNHMMLLQQQQQQQQRAKSQQQQQQINQLVMTYVVNTQPEAAPNTWQSAMSHNERYGKTLNLVTNVILAMSTGNFTAVFQHATDFEKKVWLSSENKAMYDRALQGKIDEMVARRQGNTQQLQNQLQQQQQQQQQQQHHQQQQQRQQQHQQQQMLMNQMAAARMGPTGQPGFPGMQNPMQVPQGTPQAQLGMGLAGNPQNRPGQPPFGMQMGQPARPMGPMGQLQPNEINAVNEVAQRLMSQVPEPQKAQMRQKIMENLGPRAAQFHGDVLVWHFQQEALRQMTASRQRQAQALGQQRMANGMPQGQPGQMNPNQLMINPLAQQPVMPNGPMLGANIETIRNERQQALLAQQQGQMVVPASNGQARTVTPGPMNGMPGAQPSVNQASRPMPAGQNFGVQQPGVARGPMMGHPMQGQPGGLAGPPTTSQSPAMNTLNAPMQQPPVPMGHVGRQPPVNPGNPAMGSLNPQFSHQNNTRPPSAMPGVMNGAALAGGRGIPEGAMGNWNQQQRAAMMSGLSMGTPGQMPGAPEQLRAGQMNMANQGPGPNGPPNPAVQAKMLEYLQTPHGKTAIDNMDIAPGVFGMLANNGTHVGPNIKKWFQLKALAVNNPAQLNMLQAVQHRQFTVMWNQQQKRQQANQPQGNPGAPFQPPQLPPGEEYPPHVAQLTPQEVQAFMSRSANHANQNPAMVSEILRRLKYTDYAKKIWEKHNKQQQQQQQQQGINNANAGGQKAPSQIVPPTPTTQPGAPPMAQPNMPPKPSSTPVAPPASTPARQTPKIPQQPQPQQQSQPAPQSQQQPGQHGPNPSPVPAPRHNLKRKPDDSEGAAQANNAAQRPAPGPGAQTNIRAPPPFKPLPEEQVVALGSQERAEYDATLRLHQRITAITTEEQLLAQGQNEVPVPMDAELLGKTRRTLLGALSTMRGVSAWSQAWFFKTKDEERLRIFLRARHKLYRQLVPNKDASQPSTILRPVLTISPQELDQIQQMLKNMATDIKTYCVPSLGLQNSWSQANGGTPTQRPAQAPTPLSQANLEKQTQALKQAQNRTAAKNVAAPAAPTTTQPPFSFGAHKSPAGNPEYLSEPLLTRDGLQAPPARKKPKTGANHSSPPAIQPGTGSLSPNVKAPSPVVSRKQEPAKTAPKFMCPEPGCEQMSVGFESEEALGMHKQDEHIRPFQDPVAFMRENMAAALKLDEQGRPVSAPAMGGSLSKQGQTPMSKPDLAATPMSRDASMRRQGSAAGGRESTATPRMAASTPMAPVDEMWAGTTIDPQNLFAGLGPTIDATTGNMMHEFGTYRSITPNDTPESTASKDSGVSEPNSDILEGTGLDINLTFQNFNEDVLMDMNRINMDSLDSLVDSDLYGPGGGFGGGQEAYQFTFEDMTMGNDFSKPFQFDNSGYMMDASV</sequence>
<dbReference type="EMBL" id="JAFFHA010000009">
    <property type="protein sequence ID" value="KAK4650766.1"/>
    <property type="molecule type" value="Genomic_DNA"/>
</dbReference>